<dbReference type="InterPro" id="IPR015422">
    <property type="entry name" value="PyrdxlP-dep_Trfase_small"/>
</dbReference>
<evidence type="ECO:0000256" key="5">
    <source>
        <dbReference type="ARBA" id="ARBA00022898"/>
    </source>
</evidence>
<dbReference type="GO" id="GO:0004021">
    <property type="term" value="F:L-alanine:2-oxoglutarate aminotransferase activity"/>
    <property type="evidence" value="ECO:0007669"/>
    <property type="project" value="UniProtKB-EC"/>
</dbReference>
<feature type="domain" description="Aminotransferase class I/classII large" evidence="9">
    <location>
        <begin position="53"/>
        <end position="151"/>
    </location>
</feature>
<evidence type="ECO:0000256" key="8">
    <source>
        <dbReference type="ARBA" id="ARBA00047412"/>
    </source>
</evidence>
<keyword evidence="11" id="KW-1185">Reference proteome</keyword>
<dbReference type="PANTHER" id="PTHR11751:SF29">
    <property type="entry name" value="ALANINE TRANSAMINASE"/>
    <property type="match status" value="1"/>
</dbReference>
<protein>
    <recommendedName>
        <fullName evidence="7">alanine transaminase</fullName>
        <ecNumber evidence="7">2.6.1.2</ecNumber>
    </recommendedName>
</protein>
<keyword evidence="3" id="KW-0032">Aminotransferase</keyword>
<comment type="catalytic activity">
    <reaction evidence="8">
        <text>L-alanine + 2-oxoglutarate = pyruvate + L-glutamate</text>
        <dbReference type="Rhea" id="RHEA:19453"/>
        <dbReference type="ChEBI" id="CHEBI:15361"/>
        <dbReference type="ChEBI" id="CHEBI:16810"/>
        <dbReference type="ChEBI" id="CHEBI:29985"/>
        <dbReference type="ChEBI" id="CHEBI:57972"/>
        <dbReference type="EC" id="2.6.1.2"/>
    </reaction>
</comment>
<dbReference type="SUPFAM" id="SSF53383">
    <property type="entry name" value="PLP-dependent transferases"/>
    <property type="match status" value="1"/>
</dbReference>
<evidence type="ECO:0000256" key="2">
    <source>
        <dbReference type="ARBA" id="ARBA00011738"/>
    </source>
</evidence>
<keyword evidence="5" id="KW-0663">Pyridoxal phosphate</keyword>
<dbReference type="Pfam" id="PF00155">
    <property type="entry name" value="Aminotran_1_2"/>
    <property type="match status" value="1"/>
</dbReference>
<evidence type="ECO:0000313" key="12">
    <source>
        <dbReference type="WBParaSite" id="NBR_0000358101-mRNA-1"/>
    </source>
</evidence>
<name>A0A0N4XM29_NIPBR</name>
<sequence>MELASFHSISKGFMGECGLRSGYVEFFNLDPEVFLQYKKMISAKLCPSVLGQERTATLDSLRERATLVKQAYASIDGITCNDVQGAMYAFPRIDLPPRAIEKAKSLKQKPDFFYAKELLENTGICVVAGSGFGQKKGTYHFRTTILPQTDLMRDMLERFKAFHTKFMAEYK</sequence>
<gene>
    <name evidence="10" type="ORF">NBR_LOCUS3582</name>
</gene>
<reference evidence="10 11" key="2">
    <citation type="submission" date="2018-11" db="EMBL/GenBank/DDBJ databases">
        <authorList>
            <consortium name="Pathogen Informatics"/>
        </authorList>
    </citation>
    <scope>NUCLEOTIDE SEQUENCE [LARGE SCALE GENOMIC DNA]</scope>
</reference>
<evidence type="ECO:0000313" key="10">
    <source>
        <dbReference type="EMBL" id="VDL67171.1"/>
    </source>
</evidence>
<evidence type="ECO:0000256" key="1">
    <source>
        <dbReference type="ARBA" id="ARBA00001933"/>
    </source>
</evidence>
<dbReference type="InterPro" id="IPR045088">
    <property type="entry name" value="ALAT1/2-like"/>
</dbReference>
<proteinExistence type="predicted"/>
<dbReference type="EMBL" id="UYSL01005521">
    <property type="protein sequence ID" value="VDL67171.1"/>
    <property type="molecule type" value="Genomic_DNA"/>
</dbReference>
<evidence type="ECO:0000256" key="7">
    <source>
        <dbReference type="ARBA" id="ARBA00026106"/>
    </source>
</evidence>
<evidence type="ECO:0000256" key="3">
    <source>
        <dbReference type="ARBA" id="ARBA00022576"/>
    </source>
</evidence>
<evidence type="ECO:0000256" key="4">
    <source>
        <dbReference type="ARBA" id="ARBA00022679"/>
    </source>
</evidence>
<evidence type="ECO:0000259" key="9">
    <source>
        <dbReference type="Pfam" id="PF00155"/>
    </source>
</evidence>
<comment type="subunit">
    <text evidence="2">Homodimer.</text>
</comment>
<dbReference type="Proteomes" id="UP000271162">
    <property type="component" value="Unassembled WGS sequence"/>
</dbReference>
<dbReference type="FunFam" id="3.90.1150.10:FF:000010">
    <property type="entry name" value="Alanine aminotransferase 2"/>
    <property type="match status" value="1"/>
</dbReference>
<dbReference type="InterPro" id="IPR004839">
    <property type="entry name" value="Aminotransferase_I/II_large"/>
</dbReference>
<keyword evidence="4" id="KW-0808">Transferase</keyword>
<dbReference type="STRING" id="27835.A0A0N4XM29"/>
<accession>A0A0N4XM29</accession>
<dbReference type="Gene3D" id="3.90.1150.10">
    <property type="entry name" value="Aspartate Aminotransferase, domain 1"/>
    <property type="match status" value="1"/>
</dbReference>
<comment type="cofactor">
    <cofactor evidence="1">
        <name>pyridoxal 5'-phosphate</name>
        <dbReference type="ChEBI" id="CHEBI:597326"/>
    </cofactor>
</comment>
<reference evidence="12" key="1">
    <citation type="submission" date="2017-02" db="UniProtKB">
        <authorList>
            <consortium name="WormBaseParasite"/>
        </authorList>
    </citation>
    <scope>IDENTIFICATION</scope>
</reference>
<dbReference type="PANTHER" id="PTHR11751">
    <property type="entry name" value="ALANINE AMINOTRANSFERASE"/>
    <property type="match status" value="1"/>
</dbReference>
<dbReference type="EC" id="2.6.1.2" evidence="7"/>
<comment type="pathway">
    <text evidence="6">Amino-acid degradation; L-alanine degradation via transaminase pathway; pyruvate from L-alanine: step 1/1.</text>
</comment>
<dbReference type="WBParaSite" id="NBR_0000358101-mRNA-1">
    <property type="protein sequence ID" value="NBR_0000358101-mRNA-1"/>
    <property type="gene ID" value="NBR_0000358101"/>
</dbReference>
<organism evidence="12">
    <name type="scientific">Nippostrongylus brasiliensis</name>
    <name type="common">Rat hookworm</name>
    <dbReference type="NCBI Taxonomy" id="27835"/>
    <lineage>
        <taxon>Eukaryota</taxon>
        <taxon>Metazoa</taxon>
        <taxon>Ecdysozoa</taxon>
        <taxon>Nematoda</taxon>
        <taxon>Chromadorea</taxon>
        <taxon>Rhabditida</taxon>
        <taxon>Rhabditina</taxon>
        <taxon>Rhabditomorpha</taxon>
        <taxon>Strongyloidea</taxon>
        <taxon>Heligmosomidae</taxon>
        <taxon>Nippostrongylus</taxon>
    </lineage>
</organism>
<dbReference type="InterPro" id="IPR015424">
    <property type="entry name" value="PyrdxlP-dep_Trfase"/>
</dbReference>
<evidence type="ECO:0000256" key="6">
    <source>
        <dbReference type="ARBA" id="ARBA00025708"/>
    </source>
</evidence>
<dbReference type="GO" id="GO:0030170">
    <property type="term" value="F:pyridoxal phosphate binding"/>
    <property type="evidence" value="ECO:0007669"/>
    <property type="project" value="InterPro"/>
</dbReference>
<evidence type="ECO:0000313" key="11">
    <source>
        <dbReference type="Proteomes" id="UP000271162"/>
    </source>
</evidence>
<dbReference type="AlphaFoldDB" id="A0A0N4XM29"/>